<comment type="caution">
    <text evidence="6">The sequence shown here is derived from an EMBL/GenBank/DDBJ whole genome shotgun (WGS) entry which is preliminary data.</text>
</comment>
<dbReference type="Pfam" id="PF07724">
    <property type="entry name" value="AAA_2"/>
    <property type="match status" value="1"/>
</dbReference>
<dbReference type="InterPro" id="IPR003593">
    <property type="entry name" value="AAA+_ATPase"/>
</dbReference>
<dbReference type="InterPro" id="IPR027417">
    <property type="entry name" value="P-loop_NTPase"/>
</dbReference>
<dbReference type="eggNOG" id="COG0542">
    <property type="taxonomic scope" value="Bacteria"/>
</dbReference>
<keyword evidence="3" id="KW-0143">Chaperone</keyword>
<dbReference type="CDD" id="cd19499">
    <property type="entry name" value="RecA-like_ClpB_Hsp104-like"/>
    <property type="match status" value="1"/>
</dbReference>
<gene>
    <name evidence="6" type="ORF">BUTYVIB_00604</name>
</gene>
<evidence type="ECO:0000313" key="6">
    <source>
        <dbReference type="EMBL" id="EFF69135.1"/>
    </source>
</evidence>
<dbReference type="InterPro" id="IPR003959">
    <property type="entry name" value="ATPase_AAA_core"/>
</dbReference>
<evidence type="ECO:0000259" key="4">
    <source>
        <dbReference type="SMART" id="SM00382"/>
    </source>
</evidence>
<evidence type="ECO:0000259" key="5">
    <source>
        <dbReference type="SMART" id="SM01086"/>
    </source>
</evidence>
<accession>D4RXQ3</accession>
<dbReference type="PANTHER" id="PTHR11638:SF18">
    <property type="entry name" value="HEAT SHOCK PROTEIN 104"/>
    <property type="match status" value="1"/>
</dbReference>
<keyword evidence="7" id="KW-1185">Reference proteome</keyword>
<feature type="domain" description="Clp ATPase C-terminal" evidence="5">
    <location>
        <begin position="508"/>
        <end position="601"/>
    </location>
</feature>
<name>D4RXQ3_9FIRM</name>
<protein>
    <submittedName>
        <fullName evidence="6">ATPase family associated with various cellular activities (AAA)</fullName>
    </submittedName>
</protein>
<feature type="domain" description="AAA+ ATPase" evidence="4">
    <location>
        <begin position="325"/>
        <end position="469"/>
    </location>
</feature>
<evidence type="ECO:0000256" key="1">
    <source>
        <dbReference type="ARBA" id="ARBA00022741"/>
    </source>
</evidence>
<dbReference type="SMART" id="SM01086">
    <property type="entry name" value="ClpB_D2-small"/>
    <property type="match status" value="1"/>
</dbReference>
<dbReference type="Gene3D" id="3.40.50.300">
    <property type="entry name" value="P-loop containing nucleotide triphosphate hydrolases"/>
    <property type="match status" value="1"/>
</dbReference>
<dbReference type="AlphaFoldDB" id="D4RXQ3"/>
<dbReference type="SUPFAM" id="SSF52540">
    <property type="entry name" value="P-loop containing nucleoside triphosphate hydrolases"/>
    <property type="match status" value="1"/>
</dbReference>
<dbReference type="Gene3D" id="1.10.8.60">
    <property type="match status" value="1"/>
</dbReference>
<proteinExistence type="predicted"/>
<reference evidence="6 7" key="1">
    <citation type="submission" date="2010-02" db="EMBL/GenBank/DDBJ databases">
        <authorList>
            <person name="Weinstock G."/>
            <person name="Sodergren E."/>
            <person name="Clifton S."/>
            <person name="Fulton L."/>
            <person name="Fulton B."/>
            <person name="Courtney L."/>
            <person name="Fronick C."/>
            <person name="Harrison M."/>
            <person name="Strong C."/>
            <person name="Farmer C."/>
            <person name="Delahaunty K."/>
            <person name="Markovic C."/>
            <person name="Hall O."/>
            <person name="Minx P."/>
            <person name="Tomlinson C."/>
            <person name="Mitreva M."/>
            <person name="Nelson J."/>
            <person name="Hou S."/>
            <person name="Wollam A."/>
            <person name="Pepin K.H."/>
            <person name="Johnson M."/>
            <person name="Bhonagiri V."/>
            <person name="Zhang X."/>
            <person name="Suruliraj S."/>
            <person name="Warren W."/>
            <person name="Chinwalla A."/>
            <person name="Mardis E.R."/>
            <person name="Wilson R.K."/>
        </authorList>
    </citation>
    <scope>NUCLEOTIDE SEQUENCE [LARGE SCALE GENOMIC DNA]</scope>
    <source>
        <strain evidence="6 7">DSM 2876</strain>
    </source>
</reference>
<dbReference type="GO" id="GO:0034605">
    <property type="term" value="P:cellular response to heat"/>
    <property type="evidence" value="ECO:0007669"/>
    <property type="project" value="TreeGrafter"/>
</dbReference>
<sequence>MTQAEKWQKDLAVYQDINTTFIIEGSVHDLQPWIYEDDGTCEPVALSLYLQRYLTEEGYDPVVFYNRIDGFFNPYALDMVSTFYREVSADEKSSQSIGNAMELIRKTMSNTVRPTAVVVDLANTIAASPDNLSDEEIEHYTRLMLASKKPTQALSMRDKQPLTNLLFLIVEKVNDLPTWFYLNNPYVRTLTISRPEKEVRTAVIDARIDTLIGAKELTTIERRKVQDEFVALTDGMTLVELFGIFSLCQQKKYTVFQIRDAVKMFRYGETESHWDKLDLEKIKHVEEFLSKRVKGQEAAIKKASSVLSRACLGMSGIQGGSNSRPKGVLFFAGPTGTGKTELAKTIAEFIFGDESFVTRFDMSEYQQPHSDQKLLGAPPGYIGYSDGGQLTNAIKAKPFCVLLFDEIDKAHPSILDKFLQILEDGRITDSAGETMYFSEALIIFTSNLGVVGQEAETGKRYQTITPDMDYDTIQNELLAAIKDYFKYTIQRPELLNRIGDNFIVFDFIREKAVEEILDLKLRAIVDNLEHEKGIKLEISVLFKEYLLKKAKGDLSNGGRGISNMVETCLVNPLAKILIKEDWSSGDSIVIEAQSKEAEELFDYYLRR</sequence>
<keyword evidence="1" id="KW-0547">Nucleotide-binding</keyword>
<keyword evidence="2" id="KW-0067">ATP-binding</keyword>
<dbReference type="InterPro" id="IPR001270">
    <property type="entry name" value="ClpA/B"/>
</dbReference>
<evidence type="ECO:0000256" key="2">
    <source>
        <dbReference type="ARBA" id="ARBA00022840"/>
    </source>
</evidence>
<evidence type="ECO:0000313" key="7">
    <source>
        <dbReference type="Proteomes" id="UP000006238"/>
    </source>
</evidence>
<dbReference type="InterPro" id="IPR050130">
    <property type="entry name" value="ClpA_ClpB"/>
</dbReference>
<dbReference type="GO" id="GO:0005737">
    <property type="term" value="C:cytoplasm"/>
    <property type="evidence" value="ECO:0007669"/>
    <property type="project" value="TreeGrafter"/>
</dbReference>
<dbReference type="GO" id="GO:0005524">
    <property type="term" value="F:ATP binding"/>
    <property type="evidence" value="ECO:0007669"/>
    <property type="project" value="UniProtKB-KW"/>
</dbReference>
<dbReference type="EMBL" id="ABWN01000020">
    <property type="protein sequence ID" value="EFF69135.1"/>
    <property type="molecule type" value="Genomic_DNA"/>
</dbReference>
<organism evidence="6 7">
    <name type="scientific">Eshraghiella crossota DSM 2876</name>
    <dbReference type="NCBI Taxonomy" id="511680"/>
    <lineage>
        <taxon>Bacteria</taxon>
        <taxon>Bacillati</taxon>
        <taxon>Bacillota</taxon>
        <taxon>Clostridia</taxon>
        <taxon>Lachnospirales</taxon>
        <taxon>Lachnospiraceae</taxon>
        <taxon>Eshraghiella</taxon>
    </lineage>
</organism>
<dbReference type="PANTHER" id="PTHR11638">
    <property type="entry name" value="ATP-DEPENDENT CLP PROTEASE"/>
    <property type="match status" value="1"/>
</dbReference>
<dbReference type="GeneID" id="98919402"/>
<dbReference type="Pfam" id="PF10431">
    <property type="entry name" value="ClpB_D2-small"/>
    <property type="match status" value="1"/>
</dbReference>
<dbReference type="SMART" id="SM00382">
    <property type="entry name" value="AAA"/>
    <property type="match status" value="1"/>
</dbReference>
<dbReference type="HOGENOM" id="CLU_005070_9_4_9"/>
<evidence type="ECO:0000256" key="3">
    <source>
        <dbReference type="ARBA" id="ARBA00023186"/>
    </source>
</evidence>
<dbReference type="Proteomes" id="UP000006238">
    <property type="component" value="Unassembled WGS sequence"/>
</dbReference>
<dbReference type="GO" id="GO:0016887">
    <property type="term" value="F:ATP hydrolysis activity"/>
    <property type="evidence" value="ECO:0007669"/>
    <property type="project" value="InterPro"/>
</dbReference>
<dbReference type="PRINTS" id="PR00300">
    <property type="entry name" value="CLPPROTEASEA"/>
</dbReference>
<dbReference type="RefSeq" id="WP_005601564.1">
    <property type="nucleotide sequence ID" value="NZ_GG663520.1"/>
</dbReference>
<dbReference type="InterPro" id="IPR019489">
    <property type="entry name" value="Clp_ATPase_C"/>
</dbReference>